<evidence type="ECO:0000313" key="4">
    <source>
        <dbReference type="EMBL" id="EDO40918.1"/>
    </source>
</evidence>
<dbReference type="PANTHER" id="PTHR45640">
    <property type="entry name" value="HEAT SHOCK PROTEIN HSP-12.2-RELATED"/>
    <property type="match status" value="1"/>
</dbReference>
<accession>A7S5R1</accession>
<dbReference type="InterPro" id="IPR008978">
    <property type="entry name" value="HSP20-like_chaperone"/>
</dbReference>
<evidence type="ECO:0000256" key="1">
    <source>
        <dbReference type="PROSITE-ProRule" id="PRU00285"/>
    </source>
</evidence>
<dbReference type="HOGENOM" id="CLU_095001_6_1_1"/>
<sequence>EDKFSMAIDVAGFPPESIKVQVLGNELLVNANHEVEHEGHYHAMHFNRQFVLPREVDMDSLTTRLDKEGKLHFEAKK</sequence>
<dbReference type="STRING" id="45351.A7S5R1"/>
<feature type="non-terminal residue" evidence="4">
    <location>
        <position position="1"/>
    </location>
</feature>
<proteinExistence type="inferred from homology"/>
<dbReference type="InterPro" id="IPR001436">
    <property type="entry name" value="Alpha-crystallin/sHSP_animal"/>
</dbReference>
<dbReference type="InParanoid" id="A7S5R1"/>
<feature type="domain" description="SHSP" evidence="3">
    <location>
        <begin position="1"/>
        <end position="77"/>
    </location>
</feature>
<reference evidence="4 5" key="1">
    <citation type="journal article" date="2007" name="Science">
        <title>Sea anemone genome reveals ancestral eumetazoan gene repertoire and genomic organization.</title>
        <authorList>
            <person name="Putnam N.H."/>
            <person name="Srivastava M."/>
            <person name="Hellsten U."/>
            <person name="Dirks B."/>
            <person name="Chapman J."/>
            <person name="Salamov A."/>
            <person name="Terry A."/>
            <person name="Shapiro H."/>
            <person name="Lindquist E."/>
            <person name="Kapitonov V.V."/>
            <person name="Jurka J."/>
            <person name="Genikhovich G."/>
            <person name="Grigoriev I.V."/>
            <person name="Lucas S.M."/>
            <person name="Steele R.E."/>
            <person name="Finnerty J.R."/>
            <person name="Technau U."/>
            <person name="Martindale M.Q."/>
            <person name="Rokhsar D.S."/>
        </authorList>
    </citation>
    <scope>NUCLEOTIDE SEQUENCE [LARGE SCALE GENOMIC DNA]</scope>
    <source>
        <strain evidence="5">CH2 X CH6</strain>
    </source>
</reference>
<gene>
    <name evidence="4" type="ORF">NEMVEDRAFT_v1g105627</name>
</gene>
<dbReference type="PROSITE" id="PS01031">
    <property type="entry name" value="SHSP"/>
    <property type="match status" value="1"/>
</dbReference>
<dbReference type="InterPro" id="IPR002068">
    <property type="entry name" value="A-crystallin/Hsp20_dom"/>
</dbReference>
<evidence type="ECO:0000256" key="2">
    <source>
        <dbReference type="RuleBase" id="RU003616"/>
    </source>
</evidence>
<dbReference type="GO" id="GO:0005634">
    <property type="term" value="C:nucleus"/>
    <property type="evidence" value="ECO:0000318"/>
    <property type="project" value="GO_Central"/>
</dbReference>
<dbReference type="SUPFAM" id="SSF49764">
    <property type="entry name" value="HSP20-like chaperones"/>
    <property type="match status" value="1"/>
</dbReference>
<dbReference type="Proteomes" id="UP000001593">
    <property type="component" value="Unassembled WGS sequence"/>
</dbReference>
<dbReference type="PANTHER" id="PTHR45640:SF26">
    <property type="entry name" value="RE23625P"/>
    <property type="match status" value="1"/>
</dbReference>
<feature type="non-terminal residue" evidence="4">
    <location>
        <position position="77"/>
    </location>
</feature>
<dbReference type="Gene3D" id="2.60.40.790">
    <property type="match status" value="1"/>
</dbReference>
<dbReference type="EMBL" id="DS469584">
    <property type="protein sequence ID" value="EDO40918.1"/>
    <property type="molecule type" value="Genomic_DNA"/>
</dbReference>
<protein>
    <recommendedName>
        <fullName evidence="3">SHSP domain-containing protein</fullName>
    </recommendedName>
</protein>
<dbReference type="AlphaFoldDB" id="A7S5R1"/>
<dbReference type="GO" id="GO:0005737">
    <property type="term" value="C:cytoplasm"/>
    <property type="evidence" value="ECO:0000318"/>
    <property type="project" value="GO_Central"/>
</dbReference>
<name>A7S5R1_NEMVE</name>
<dbReference type="eggNOG" id="KOG3591">
    <property type="taxonomic scope" value="Eukaryota"/>
</dbReference>
<comment type="similarity">
    <text evidence="1 2">Belongs to the small heat shock protein (HSP20) family.</text>
</comment>
<dbReference type="CDD" id="cd06526">
    <property type="entry name" value="metazoan_ACD"/>
    <property type="match status" value="1"/>
</dbReference>
<dbReference type="GO" id="GO:0051082">
    <property type="term" value="F:unfolded protein binding"/>
    <property type="evidence" value="ECO:0000318"/>
    <property type="project" value="GO_Central"/>
</dbReference>
<evidence type="ECO:0000313" key="5">
    <source>
        <dbReference type="Proteomes" id="UP000001593"/>
    </source>
</evidence>
<dbReference type="GO" id="GO:0042026">
    <property type="term" value="P:protein refolding"/>
    <property type="evidence" value="ECO:0000318"/>
    <property type="project" value="GO_Central"/>
</dbReference>
<evidence type="ECO:0000259" key="3">
    <source>
        <dbReference type="PROSITE" id="PS01031"/>
    </source>
</evidence>
<dbReference type="PhylomeDB" id="A7S5R1"/>
<organism evidence="4 5">
    <name type="scientific">Nematostella vectensis</name>
    <name type="common">Starlet sea anemone</name>
    <dbReference type="NCBI Taxonomy" id="45351"/>
    <lineage>
        <taxon>Eukaryota</taxon>
        <taxon>Metazoa</taxon>
        <taxon>Cnidaria</taxon>
        <taxon>Anthozoa</taxon>
        <taxon>Hexacorallia</taxon>
        <taxon>Actiniaria</taxon>
        <taxon>Edwardsiidae</taxon>
        <taxon>Nematostella</taxon>
    </lineage>
</organism>
<dbReference type="FunCoup" id="A7S5R1">
    <property type="interactions" value="15"/>
</dbReference>
<keyword evidence="5" id="KW-1185">Reference proteome</keyword>
<dbReference type="Pfam" id="PF00011">
    <property type="entry name" value="HSP20"/>
    <property type="match status" value="1"/>
</dbReference>
<dbReference type="GO" id="GO:0009408">
    <property type="term" value="P:response to heat"/>
    <property type="evidence" value="ECO:0000318"/>
    <property type="project" value="GO_Central"/>
</dbReference>